<comment type="cofactor">
    <cofactor evidence="6">
        <name>Zn(2+)</name>
        <dbReference type="ChEBI" id="CHEBI:29105"/>
    </cofactor>
    <text evidence="6">Binds 1 zinc ion.</text>
</comment>
<keyword evidence="4 6" id="KW-0862">Zinc</keyword>
<dbReference type="InterPro" id="IPR042088">
    <property type="entry name" value="OligoPept_F_C"/>
</dbReference>
<name>A0A4S4BV23_9BACI</name>
<dbReference type="Gene3D" id="1.10.287.830">
    <property type="entry name" value="putative peptidase helix hairpin domain like"/>
    <property type="match status" value="1"/>
</dbReference>
<dbReference type="CDD" id="cd09608">
    <property type="entry name" value="M3B_PepF"/>
    <property type="match status" value="1"/>
</dbReference>
<keyword evidence="2 6" id="KW-0479">Metal-binding</keyword>
<keyword evidence="10" id="KW-1185">Reference proteome</keyword>
<sequence length="608" mass="70418">MSEQTAVKKLPTRSEIKQEDTWRLEDIFSSDEAWEKEFTEIKSALPKLADYKGKLAESADTLYEALTYQDKVMERLGKLYTYAHMKYDQDTTNSTYQALHDRARNLYTQASSLSSYIVPELLSVDEAKIKQFLQEKDELKLYEHSLDEINRQRPHVLSAEQEELLAQASEVLGSSSNTFGMLNNADLTFPTIKDENGEEVEITHGRYVRFLESEDPRVREEAFKAVYKTYGDFKNTFASTLSGTVKKDNFSAKVRNYESARQAALSSDNIPESVYENLISTVHDHLDLLQRYVKLRKEVLKLEEVHMYDLYTPLIKDVKMEVTYDEAKDYILKGLQPLGEEYNSILKEGFENRWVDIHENKGKRSGAYSSGAYGTNPYILMNWQDNVNNLFTLAHEFGHSVHSYYTRKNQPYPYGNYSIFVAEVASTCNEALLNHYLLNTIEDEKERLYLLNHFLEGFRGTVFRQTMFAEFEHIIHQKAQEGEPLTPELLTKIYYDLNKQYFGEDIVVDEEIGLEWARIPHFYYNYYVYQYATGYSAATALSNQILEEGQPAVDRYLEFLKAGSSDYPIEVLKKAGVDMTSSKPIEEACKVFEEKLNEMEELLAKVNN</sequence>
<feature type="domain" description="Oligopeptidase F N-terminal" evidence="8">
    <location>
        <begin position="120"/>
        <end position="189"/>
    </location>
</feature>
<dbReference type="GO" id="GO:0046872">
    <property type="term" value="F:metal ion binding"/>
    <property type="evidence" value="ECO:0007669"/>
    <property type="project" value="UniProtKB-UniRule"/>
</dbReference>
<proteinExistence type="inferred from homology"/>
<evidence type="ECO:0000313" key="9">
    <source>
        <dbReference type="EMBL" id="THF78978.1"/>
    </source>
</evidence>
<keyword evidence="1 6" id="KW-0645">Protease</keyword>
<dbReference type="Pfam" id="PF08439">
    <property type="entry name" value="Peptidase_M3_N"/>
    <property type="match status" value="1"/>
</dbReference>
<evidence type="ECO:0000256" key="5">
    <source>
        <dbReference type="ARBA" id="ARBA00023049"/>
    </source>
</evidence>
<dbReference type="RefSeq" id="WP_136355175.1">
    <property type="nucleotide sequence ID" value="NZ_CP046266.1"/>
</dbReference>
<comment type="function">
    <text evidence="6">Has oligopeptidase activity and degrades a variety of small bioactive peptides.</text>
</comment>
<dbReference type="SUPFAM" id="SSF55486">
    <property type="entry name" value="Metalloproteases ('zincins'), catalytic domain"/>
    <property type="match status" value="1"/>
</dbReference>
<comment type="caution">
    <text evidence="9">The sequence shown here is derived from an EMBL/GenBank/DDBJ whole genome shotgun (WGS) entry which is preliminary data.</text>
</comment>
<keyword evidence="3 6" id="KW-0378">Hydrolase</keyword>
<protein>
    <recommendedName>
        <fullName evidence="6">Oligopeptidase F</fullName>
        <ecNumber evidence="6">3.4.24.-</ecNumber>
    </recommendedName>
</protein>
<dbReference type="GO" id="GO:0006508">
    <property type="term" value="P:proteolysis"/>
    <property type="evidence" value="ECO:0007669"/>
    <property type="project" value="UniProtKB-KW"/>
</dbReference>
<dbReference type="GO" id="GO:0006518">
    <property type="term" value="P:peptide metabolic process"/>
    <property type="evidence" value="ECO:0007669"/>
    <property type="project" value="TreeGrafter"/>
</dbReference>
<dbReference type="InterPro" id="IPR045090">
    <property type="entry name" value="Pept_M3A_M3B"/>
</dbReference>
<organism evidence="9 10">
    <name type="scientific">Metabacillus sediminilitoris</name>
    <dbReference type="NCBI Taxonomy" id="2567941"/>
    <lineage>
        <taxon>Bacteria</taxon>
        <taxon>Bacillati</taxon>
        <taxon>Bacillota</taxon>
        <taxon>Bacilli</taxon>
        <taxon>Bacillales</taxon>
        <taxon>Bacillaceae</taxon>
        <taxon>Metabacillus</taxon>
    </lineage>
</organism>
<comment type="similarity">
    <text evidence="6">Belongs to the peptidase M3B family.</text>
</comment>
<evidence type="ECO:0000313" key="10">
    <source>
        <dbReference type="Proteomes" id="UP000310334"/>
    </source>
</evidence>
<dbReference type="PANTHER" id="PTHR11804">
    <property type="entry name" value="PROTEASE M3 THIMET OLIGOPEPTIDASE-RELATED"/>
    <property type="match status" value="1"/>
</dbReference>
<dbReference type="InterPro" id="IPR004438">
    <property type="entry name" value="Peptidase_M3B"/>
</dbReference>
<dbReference type="Pfam" id="PF01432">
    <property type="entry name" value="Peptidase_M3"/>
    <property type="match status" value="1"/>
</dbReference>
<feature type="domain" description="Peptidase M3A/M3B catalytic" evidence="7">
    <location>
        <begin position="210"/>
        <end position="590"/>
    </location>
</feature>
<dbReference type="Gene3D" id="1.20.140.70">
    <property type="entry name" value="Oligopeptidase f, N-terminal domain"/>
    <property type="match status" value="1"/>
</dbReference>
<dbReference type="EC" id="3.4.24.-" evidence="6"/>
<evidence type="ECO:0000256" key="3">
    <source>
        <dbReference type="ARBA" id="ARBA00022801"/>
    </source>
</evidence>
<dbReference type="EMBL" id="SSNT01000010">
    <property type="protein sequence ID" value="THF78978.1"/>
    <property type="molecule type" value="Genomic_DNA"/>
</dbReference>
<gene>
    <name evidence="9" type="primary">pepF</name>
    <name evidence="9" type="ORF">E6W99_14780</name>
</gene>
<evidence type="ECO:0000259" key="8">
    <source>
        <dbReference type="Pfam" id="PF08439"/>
    </source>
</evidence>
<dbReference type="OrthoDB" id="9766487at2"/>
<dbReference type="NCBIfam" id="TIGR00181">
    <property type="entry name" value="pepF"/>
    <property type="match status" value="1"/>
</dbReference>
<evidence type="ECO:0000259" key="7">
    <source>
        <dbReference type="Pfam" id="PF01432"/>
    </source>
</evidence>
<dbReference type="Gene3D" id="1.10.1370.20">
    <property type="entry name" value="Oligoendopeptidase f, C-terminal domain"/>
    <property type="match status" value="1"/>
</dbReference>
<evidence type="ECO:0000256" key="2">
    <source>
        <dbReference type="ARBA" id="ARBA00022723"/>
    </source>
</evidence>
<dbReference type="Proteomes" id="UP000310334">
    <property type="component" value="Unassembled WGS sequence"/>
</dbReference>
<dbReference type="PANTHER" id="PTHR11804:SF84">
    <property type="entry name" value="SACCHAROLYSIN"/>
    <property type="match status" value="1"/>
</dbReference>
<accession>A0A4S4BV23</accession>
<dbReference type="InterPro" id="IPR001567">
    <property type="entry name" value="Pept_M3A_M3B_dom"/>
</dbReference>
<keyword evidence="5 6" id="KW-0482">Metalloprotease</keyword>
<dbReference type="GO" id="GO:0004222">
    <property type="term" value="F:metalloendopeptidase activity"/>
    <property type="evidence" value="ECO:0007669"/>
    <property type="project" value="UniProtKB-UniRule"/>
</dbReference>
<evidence type="ECO:0000256" key="4">
    <source>
        <dbReference type="ARBA" id="ARBA00022833"/>
    </source>
</evidence>
<reference evidence="9 10" key="1">
    <citation type="submission" date="2019-04" db="EMBL/GenBank/DDBJ databases">
        <title>Bacillus sediminilitoris sp. nov., isolated from a tidal flat sediment on the East China Sea.</title>
        <authorList>
            <person name="Wei Y."/>
            <person name="Mao H."/>
            <person name="Fang J."/>
        </authorList>
    </citation>
    <scope>NUCLEOTIDE SEQUENCE [LARGE SCALE GENOMIC DNA]</scope>
    <source>
        <strain evidence="9 10">DSL-17</strain>
    </source>
</reference>
<evidence type="ECO:0000256" key="6">
    <source>
        <dbReference type="RuleBase" id="RU368091"/>
    </source>
</evidence>
<evidence type="ECO:0000256" key="1">
    <source>
        <dbReference type="ARBA" id="ARBA00022670"/>
    </source>
</evidence>
<dbReference type="AlphaFoldDB" id="A0A4S4BV23"/>
<dbReference type="InterPro" id="IPR013647">
    <property type="entry name" value="OligopepF_N_dom"/>
</dbReference>